<dbReference type="EMBL" id="KZ825321">
    <property type="protein sequence ID" value="RAH48825.1"/>
    <property type="molecule type" value="Genomic_DNA"/>
</dbReference>
<evidence type="ECO:0000313" key="2">
    <source>
        <dbReference type="Proteomes" id="UP000249057"/>
    </source>
</evidence>
<evidence type="ECO:0000313" key="1">
    <source>
        <dbReference type="EMBL" id="RAH48825.1"/>
    </source>
</evidence>
<gene>
    <name evidence="1" type="ORF">BO95DRAFT_460680</name>
</gene>
<dbReference type="Proteomes" id="UP000249057">
    <property type="component" value="Unassembled WGS sequence"/>
</dbReference>
<organism evidence="1 2">
    <name type="scientific">Aspergillus brunneoviolaceus CBS 621.78</name>
    <dbReference type="NCBI Taxonomy" id="1450534"/>
    <lineage>
        <taxon>Eukaryota</taxon>
        <taxon>Fungi</taxon>
        <taxon>Dikarya</taxon>
        <taxon>Ascomycota</taxon>
        <taxon>Pezizomycotina</taxon>
        <taxon>Eurotiomycetes</taxon>
        <taxon>Eurotiomycetidae</taxon>
        <taxon>Eurotiales</taxon>
        <taxon>Aspergillaceae</taxon>
        <taxon>Aspergillus</taxon>
        <taxon>Aspergillus subgen. Circumdati</taxon>
    </lineage>
</organism>
<sequence>MAPQEINDKPQRKREIPSPQYSPYGDGRPQSPEERTAILACRFGNEMSIRRKNLDPEYGDSTLPTFTSMGFQTHAEVRSVRGLYQAYDIFVNSRHLHVKLIMSNAIARENEQNLLQSELLIILAVMHSRLRVETMLEHVVMPSIKDCPIEGSVCLTTCCSSSAKCMPPDKLCAKTVSRIFRPVGVVGGGDVDEVSAAAAAAGAHDRSEEGHGVFARQEGDFSSLIRPGDAVCGLYILVPSSTRAPKWPYTTDERPFKFWGDTVDNVPTPYTRIKMTSVFLSAFGFRRLCVVGSEAANDFEASGPGFRAQGINPDGGGYDYGPGGMAIRRTT</sequence>
<protein>
    <submittedName>
        <fullName evidence="1">Uncharacterized protein</fullName>
    </submittedName>
</protein>
<name>A0ACD1GHL4_9EURO</name>
<proteinExistence type="predicted"/>
<reference evidence="1" key="1">
    <citation type="submission" date="2018-02" db="EMBL/GenBank/DDBJ databases">
        <title>The genomes of Aspergillus section Nigri reveals drivers in fungal speciation.</title>
        <authorList>
            <consortium name="DOE Joint Genome Institute"/>
            <person name="Vesth T.C."/>
            <person name="Nybo J."/>
            <person name="Theobald S."/>
            <person name="Brandl J."/>
            <person name="Frisvad J.C."/>
            <person name="Nielsen K.F."/>
            <person name="Lyhne E.K."/>
            <person name="Kogle M.E."/>
            <person name="Kuo A."/>
            <person name="Riley R."/>
            <person name="Clum A."/>
            <person name="Nolan M."/>
            <person name="Lipzen A."/>
            <person name="Salamov A."/>
            <person name="Henrissat B."/>
            <person name="Wiebenga A."/>
            <person name="De vries R.P."/>
            <person name="Grigoriev I.V."/>
            <person name="Mortensen U.H."/>
            <person name="Andersen M.R."/>
            <person name="Baker S.E."/>
        </authorList>
    </citation>
    <scope>NUCLEOTIDE SEQUENCE</scope>
    <source>
        <strain evidence="1">CBS 621.78</strain>
    </source>
</reference>
<accession>A0ACD1GHL4</accession>
<keyword evidence="2" id="KW-1185">Reference proteome</keyword>